<accession>A0A1F6VQL4</accession>
<organism evidence="1 2">
    <name type="scientific">Candidatus Nomurabacteria bacterium RIFCSPHIGHO2_02_FULL_35_13</name>
    <dbReference type="NCBI Taxonomy" id="1801748"/>
    <lineage>
        <taxon>Bacteria</taxon>
        <taxon>Candidatus Nomuraibacteriota</taxon>
    </lineage>
</organism>
<evidence type="ECO:0000313" key="2">
    <source>
        <dbReference type="Proteomes" id="UP000177112"/>
    </source>
</evidence>
<comment type="caution">
    <text evidence="1">The sequence shown here is derived from an EMBL/GenBank/DDBJ whole genome shotgun (WGS) entry which is preliminary data.</text>
</comment>
<protein>
    <submittedName>
        <fullName evidence="1">Uncharacterized protein</fullName>
    </submittedName>
</protein>
<dbReference type="EMBL" id="MFTY01000002">
    <property type="protein sequence ID" value="OGI71725.1"/>
    <property type="molecule type" value="Genomic_DNA"/>
</dbReference>
<gene>
    <name evidence="1" type="ORF">A3B84_01030</name>
</gene>
<dbReference type="AlphaFoldDB" id="A0A1F6VQL4"/>
<reference evidence="1 2" key="1">
    <citation type="journal article" date="2016" name="Nat. Commun.">
        <title>Thousands of microbial genomes shed light on interconnected biogeochemical processes in an aquifer system.</title>
        <authorList>
            <person name="Anantharaman K."/>
            <person name="Brown C.T."/>
            <person name="Hug L.A."/>
            <person name="Sharon I."/>
            <person name="Castelle C.J."/>
            <person name="Probst A.J."/>
            <person name="Thomas B.C."/>
            <person name="Singh A."/>
            <person name="Wilkins M.J."/>
            <person name="Karaoz U."/>
            <person name="Brodie E.L."/>
            <person name="Williams K.H."/>
            <person name="Hubbard S.S."/>
            <person name="Banfield J.F."/>
        </authorList>
    </citation>
    <scope>NUCLEOTIDE SEQUENCE [LARGE SCALE GENOMIC DNA]</scope>
</reference>
<name>A0A1F6VQL4_9BACT</name>
<dbReference type="STRING" id="1801748.A3B84_01030"/>
<evidence type="ECO:0000313" key="1">
    <source>
        <dbReference type="EMBL" id="OGI71725.1"/>
    </source>
</evidence>
<proteinExistence type="predicted"/>
<sequence>MQEFNQFSRPKTEEIELLPSVQKILAMKPHFSEEEFNERAKSGSYTFVSEEVSEDAFLRNMRVINELPEKEKKGAIFFNLLASLMNILDRDSMIGNPNRELYIEGIRELNRKYFKREPEWFPASR</sequence>
<dbReference type="Proteomes" id="UP000177112">
    <property type="component" value="Unassembled WGS sequence"/>
</dbReference>